<dbReference type="EMBL" id="BAAAQD010000015">
    <property type="protein sequence ID" value="GAA1539481.1"/>
    <property type="molecule type" value="Genomic_DNA"/>
</dbReference>
<keyword evidence="3" id="KW-1185">Reference proteome</keyword>
<name>A0ABN2BH26_9ACTN</name>
<evidence type="ECO:0000256" key="1">
    <source>
        <dbReference type="SAM" id="SignalP"/>
    </source>
</evidence>
<feature type="signal peptide" evidence="1">
    <location>
        <begin position="1"/>
        <end position="28"/>
    </location>
</feature>
<evidence type="ECO:0000313" key="3">
    <source>
        <dbReference type="Proteomes" id="UP001501470"/>
    </source>
</evidence>
<gene>
    <name evidence="2" type="ORF">GCM10009827_068450</name>
</gene>
<dbReference type="PROSITE" id="PS51257">
    <property type="entry name" value="PROKAR_LIPOPROTEIN"/>
    <property type="match status" value="1"/>
</dbReference>
<protein>
    <recommendedName>
        <fullName evidence="4">Lipoprotein</fullName>
    </recommendedName>
</protein>
<comment type="caution">
    <text evidence="2">The sequence shown here is derived from an EMBL/GenBank/DDBJ whole genome shotgun (WGS) entry which is preliminary data.</text>
</comment>
<dbReference type="RefSeq" id="WP_344506511.1">
    <property type="nucleotide sequence ID" value="NZ_BAAAQD010000015.1"/>
</dbReference>
<keyword evidence="1" id="KW-0732">Signal</keyword>
<accession>A0ABN2BH26</accession>
<evidence type="ECO:0000313" key="2">
    <source>
        <dbReference type="EMBL" id="GAA1539481.1"/>
    </source>
</evidence>
<reference evidence="2 3" key="1">
    <citation type="journal article" date="2019" name="Int. J. Syst. Evol. Microbiol.">
        <title>The Global Catalogue of Microorganisms (GCM) 10K type strain sequencing project: providing services to taxonomists for standard genome sequencing and annotation.</title>
        <authorList>
            <consortium name="The Broad Institute Genomics Platform"/>
            <consortium name="The Broad Institute Genome Sequencing Center for Infectious Disease"/>
            <person name="Wu L."/>
            <person name="Ma J."/>
        </authorList>
    </citation>
    <scope>NUCLEOTIDE SEQUENCE [LARGE SCALE GENOMIC DNA]</scope>
    <source>
        <strain evidence="2 3">JCM 15933</strain>
    </source>
</reference>
<proteinExistence type="predicted"/>
<dbReference type="Proteomes" id="UP001501470">
    <property type="component" value="Unassembled WGS sequence"/>
</dbReference>
<sequence>MHVRGIAQRVVSGNLAVLVALAALTACARKKVQPPVPDQTPESYEVLVGEWHSTMTDSLHLEGIMLEHPMPEVPWPAGWDYRFRARCDGTGALLFSVRGKRFRNTLKPHCTGKWQIDRTSFPPLVHDGDRDLGPYTVIFDAESTVTSWDVEAYATRIYNAYGTATPSPSGPAVTASAAATP</sequence>
<evidence type="ECO:0008006" key="4">
    <source>
        <dbReference type="Google" id="ProtNLM"/>
    </source>
</evidence>
<organism evidence="2 3">
    <name type="scientific">Dactylosporangium maewongense</name>
    <dbReference type="NCBI Taxonomy" id="634393"/>
    <lineage>
        <taxon>Bacteria</taxon>
        <taxon>Bacillati</taxon>
        <taxon>Actinomycetota</taxon>
        <taxon>Actinomycetes</taxon>
        <taxon>Micromonosporales</taxon>
        <taxon>Micromonosporaceae</taxon>
        <taxon>Dactylosporangium</taxon>
    </lineage>
</organism>
<feature type="chain" id="PRO_5047396498" description="Lipoprotein" evidence="1">
    <location>
        <begin position="29"/>
        <end position="181"/>
    </location>
</feature>